<evidence type="ECO:0000313" key="2">
    <source>
        <dbReference type="Proteomes" id="UP001055072"/>
    </source>
</evidence>
<reference evidence="1" key="1">
    <citation type="journal article" date="2021" name="Environ. Microbiol.">
        <title>Gene family expansions and transcriptome signatures uncover fungal adaptations to wood decay.</title>
        <authorList>
            <person name="Hage H."/>
            <person name="Miyauchi S."/>
            <person name="Viragh M."/>
            <person name="Drula E."/>
            <person name="Min B."/>
            <person name="Chaduli D."/>
            <person name="Navarro D."/>
            <person name="Favel A."/>
            <person name="Norest M."/>
            <person name="Lesage-Meessen L."/>
            <person name="Balint B."/>
            <person name="Merenyi Z."/>
            <person name="de Eugenio L."/>
            <person name="Morin E."/>
            <person name="Martinez A.T."/>
            <person name="Baldrian P."/>
            <person name="Stursova M."/>
            <person name="Martinez M.J."/>
            <person name="Novotny C."/>
            <person name="Magnuson J.K."/>
            <person name="Spatafora J.W."/>
            <person name="Maurice S."/>
            <person name="Pangilinan J."/>
            <person name="Andreopoulos W."/>
            <person name="LaButti K."/>
            <person name="Hundley H."/>
            <person name="Na H."/>
            <person name="Kuo A."/>
            <person name="Barry K."/>
            <person name="Lipzen A."/>
            <person name="Henrissat B."/>
            <person name="Riley R."/>
            <person name="Ahrendt S."/>
            <person name="Nagy L.G."/>
            <person name="Grigoriev I.V."/>
            <person name="Martin F."/>
            <person name="Rosso M.N."/>
        </authorList>
    </citation>
    <scope>NUCLEOTIDE SEQUENCE</scope>
    <source>
        <strain evidence="1">CBS 384.51</strain>
    </source>
</reference>
<dbReference type="Proteomes" id="UP001055072">
    <property type="component" value="Unassembled WGS sequence"/>
</dbReference>
<gene>
    <name evidence="1" type="ORF">BDY19DRAFT_888591</name>
</gene>
<protein>
    <submittedName>
        <fullName evidence="1">Pseudouridine synthase</fullName>
    </submittedName>
</protein>
<accession>A0ACB8U6B9</accession>
<sequence>MDTTPSEPEQSQQPTATAPTESIENASQLTPSGKGKKPHLSRKEAREARKANNTRRGTRPERSERADGEADEGERERSEPRLPKRQCALLLGFCGSGYSGMQFQPHSKTIEGTFFDALVRAGAVSQDNADSISKVNFSRAARTDAGVHAAGNLVSMKLITSIPGVPDIVARINQELPPEIRLWGFERVLKSFNARSTCDSRKYTYYFPSYLLIPPKPGSGQHKILSEHQAGSTSESTPNTDPLSHPFWKDIPAESPKDEDLSRKRDFRASQDAVEQLRATVKKYEGSHKFHNFTVGREYNDRSCVRVMKKIEIAEPVVRGSTEWIAVMFHGQSFMLHQRKMMAALVLSCRTNTPPQVIEELYGPRMAFVPKMPALGLLLEYPIFDSYNKRVKDASSKLKSTDPDYRYPIDFEVYREKIDAFKQEHIYSRMRSIEEQGAVFDAWIRSVDAYGGNDLLYLNPRGVIPDIAIIKRGEKRINPFREKKRFDATTFPAGTDVGKLMANEEEKDVEEDLEEEGDRKLDKKRLAEMEG</sequence>
<organism evidence="1 2">
    <name type="scientific">Irpex rosettiformis</name>
    <dbReference type="NCBI Taxonomy" id="378272"/>
    <lineage>
        <taxon>Eukaryota</taxon>
        <taxon>Fungi</taxon>
        <taxon>Dikarya</taxon>
        <taxon>Basidiomycota</taxon>
        <taxon>Agaricomycotina</taxon>
        <taxon>Agaricomycetes</taxon>
        <taxon>Polyporales</taxon>
        <taxon>Irpicaceae</taxon>
        <taxon>Irpex</taxon>
    </lineage>
</organism>
<evidence type="ECO:0000313" key="1">
    <source>
        <dbReference type="EMBL" id="KAI0089927.1"/>
    </source>
</evidence>
<comment type="caution">
    <text evidence="1">The sequence shown here is derived from an EMBL/GenBank/DDBJ whole genome shotgun (WGS) entry which is preliminary data.</text>
</comment>
<name>A0ACB8U6B9_9APHY</name>
<proteinExistence type="predicted"/>
<keyword evidence="2" id="KW-1185">Reference proteome</keyword>
<dbReference type="EMBL" id="MU274909">
    <property type="protein sequence ID" value="KAI0089927.1"/>
    <property type="molecule type" value="Genomic_DNA"/>
</dbReference>